<dbReference type="GO" id="GO:0042597">
    <property type="term" value="C:periplasmic space"/>
    <property type="evidence" value="ECO:0007669"/>
    <property type="project" value="UniProtKB-SubCell"/>
</dbReference>
<proteinExistence type="predicted"/>
<protein>
    <recommendedName>
        <fullName evidence="7">AlgX/AlgJ SGNH hydrolase-like domain-containing protein</fullName>
    </recommendedName>
</protein>
<sequence length="438" mass="50067">MAVYSISTQRVGPDDETQFRWHLDFPVQGQNIDGSLLKNEGLLLQGWFLEESGSPISLVVLNGCDVIPLTLSRARPDVISKILGELPEEHPNLHCGFSQQVKLKHSSFSICVVKDGRFIQILTGAIEGKFQILKGENGWLFLDNDTNKSIEQHTGKFRLSRTARAEWKEYLGSLTNYSLSRKLPVCLLVAPSKEMVYQQYYPYKFSKQAPIRKLTELIPDALNFVLPIQELRELDRRSFRVCDTHWSVHGARLASQLVSSKLSRKPVSELDIFNSDVYQTKRLSGDLGSKLFPAQLHEEDRLTSYNYREKIVYDNNIDNFGRVICMFNREALLSETLLVFGSSSSYTMFDYLTRLYTNIVFVHTAGNIDHDVIEAVRPDCLCLQTNARFVVKAPKFEDSVLEYINAKRKTGEPKPPTIAEILPDHSIPYIEFFNDMLR</sequence>
<keyword evidence="4" id="KW-0732">Signal</keyword>
<evidence type="ECO:0000256" key="3">
    <source>
        <dbReference type="ARBA" id="ARBA00022679"/>
    </source>
</evidence>
<dbReference type="GO" id="GO:0016740">
    <property type="term" value="F:transferase activity"/>
    <property type="evidence" value="ECO:0007669"/>
    <property type="project" value="UniProtKB-KW"/>
</dbReference>
<dbReference type="Pfam" id="PF16822">
    <property type="entry name" value="ALGX"/>
    <property type="match status" value="1"/>
</dbReference>
<keyword evidence="5" id="KW-0574">Periplasm</keyword>
<evidence type="ECO:0000256" key="5">
    <source>
        <dbReference type="ARBA" id="ARBA00022764"/>
    </source>
</evidence>
<comment type="subcellular location">
    <subcellularLocation>
        <location evidence="1">Periplasm</location>
    </subcellularLocation>
</comment>
<dbReference type="GO" id="GO:0042121">
    <property type="term" value="P:alginic acid biosynthetic process"/>
    <property type="evidence" value="ECO:0007669"/>
    <property type="project" value="UniProtKB-UniPathway"/>
</dbReference>
<reference evidence="8 9" key="1">
    <citation type="submission" date="2020-06" db="EMBL/GenBank/DDBJ databases">
        <authorList>
            <person name="Duchaud E."/>
        </authorList>
    </citation>
    <scope>NUCLEOTIDE SEQUENCE [LARGE SCALE GENOMIC DNA]</scope>
    <source>
        <strain evidence="8">Alteromonas fortis</strain>
    </source>
</reference>
<keyword evidence="6" id="KW-0016">Alginate biosynthesis</keyword>
<organism evidence="8 9">
    <name type="scientific">Alteromonas macleodii</name>
    <name type="common">Pseudoalteromonas macleodii</name>
    <dbReference type="NCBI Taxonomy" id="28108"/>
    <lineage>
        <taxon>Bacteria</taxon>
        <taxon>Pseudomonadati</taxon>
        <taxon>Pseudomonadota</taxon>
        <taxon>Gammaproteobacteria</taxon>
        <taxon>Alteromonadales</taxon>
        <taxon>Alteromonadaceae</taxon>
        <taxon>Alteromonas/Salinimonas group</taxon>
        <taxon>Alteromonas</taxon>
    </lineage>
</organism>
<gene>
    <name evidence="8" type="ORF">ALFOR1_60027</name>
</gene>
<dbReference type="EMBL" id="LR812090">
    <property type="protein sequence ID" value="CAB9495500.1"/>
    <property type="molecule type" value="Genomic_DNA"/>
</dbReference>
<evidence type="ECO:0000256" key="6">
    <source>
        <dbReference type="ARBA" id="ARBA00022841"/>
    </source>
</evidence>
<dbReference type="RefSeq" id="WP_179984697.1">
    <property type="nucleotide sequence ID" value="NZ_LR812090.1"/>
</dbReference>
<dbReference type="UniPathway" id="UPA00286"/>
<keyword evidence="3" id="KW-0808">Transferase</keyword>
<evidence type="ECO:0000313" key="8">
    <source>
        <dbReference type="EMBL" id="CAB9495500.1"/>
    </source>
</evidence>
<evidence type="ECO:0000256" key="1">
    <source>
        <dbReference type="ARBA" id="ARBA00004418"/>
    </source>
</evidence>
<evidence type="ECO:0000256" key="4">
    <source>
        <dbReference type="ARBA" id="ARBA00022729"/>
    </source>
</evidence>
<evidence type="ECO:0000259" key="7">
    <source>
        <dbReference type="Pfam" id="PF16822"/>
    </source>
</evidence>
<evidence type="ECO:0000313" key="9">
    <source>
        <dbReference type="Proteomes" id="UP000509458"/>
    </source>
</evidence>
<name>A0A6T9Y833_ALTMA</name>
<accession>A0A6T9Y833</accession>
<feature type="domain" description="AlgX/AlgJ SGNH hydrolase-like" evidence="7">
    <location>
        <begin position="132"/>
        <end position="298"/>
    </location>
</feature>
<dbReference type="Proteomes" id="UP000509458">
    <property type="component" value="Chromosome"/>
</dbReference>
<evidence type="ECO:0000256" key="2">
    <source>
        <dbReference type="ARBA" id="ARBA00005182"/>
    </source>
</evidence>
<dbReference type="AlphaFoldDB" id="A0A6T9Y833"/>
<dbReference type="InterPro" id="IPR031811">
    <property type="entry name" value="ALGX/ALGJ_SGNH-like"/>
</dbReference>
<comment type="pathway">
    <text evidence="2">Glycan biosynthesis; alginate biosynthesis.</text>
</comment>